<accession>A0A0G9MY45</accession>
<comment type="function">
    <text evidence="6">Part of the binding-protein-dependent transport system for phosphate; probably responsible for the translocation of the substrate across the membrane.</text>
</comment>
<dbReference type="GO" id="GO:0005886">
    <property type="term" value="C:plasma membrane"/>
    <property type="evidence" value="ECO:0007669"/>
    <property type="project" value="UniProtKB-SubCell"/>
</dbReference>
<dbReference type="STRING" id="1581420.AAW00_04315"/>
<feature type="transmembrane region" description="Helical" evidence="5">
    <location>
        <begin position="361"/>
        <end position="382"/>
    </location>
</feature>
<evidence type="ECO:0000313" key="9">
    <source>
        <dbReference type="Proteomes" id="UP000053464"/>
    </source>
</evidence>
<dbReference type="PANTHER" id="PTHR42727">
    <property type="entry name" value="PHOSPHATE TRANSPORT SYSTEM PERMEASE PROTEIN"/>
    <property type="match status" value="1"/>
</dbReference>
<evidence type="ECO:0000256" key="3">
    <source>
        <dbReference type="ARBA" id="ARBA00022989"/>
    </source>
</evidence>
<dbReference type="NCBIfam" id="TIGR02138">
    <property type="entry name" value="phosphate_pstC"/>
    <property type="match status" value="1"/>
</dbReference>
<evidence type="ECO:0000256" key="2">
    <source>
        <dbReference type="ARBA" id="ARBA00022692"/>
    </source>
</evidence>
<dbReference type="PRINTS" id="PR00342">
    <property type="entry name" value="RHESUSRHD"/>
</dbReference>
<dbReference type="Gene3D" id="1.10.3720.10">
    <property type="entry name" value="MetI-like"/>
    <property type="match status" value="1"/>
</dbReference>
<dbReference type="AlphaFoldDB" id="A0A0G9MY45"/>
<feature type="transmembrane region" description="Helical" evidence="5">
    <location>
        <begin position="316"/>
        <end position="340"/>
    </location>
</feature>
<evidence type="ECO:0000256" key="4">
    <source>
        <dbReference type="ARBA" id="ARBA00023136"/>
    </source>
</evidence>
<dbReference type="Pfam" id="PF12501">
    <property type="entry name" value="DUF3708"/>
    <property type="match status" value="1"/>
</dbReference>
<dbReference type="EMBL" id="LBHB01000001">
    <property type="protein sequence ID" value="KLE35636.1"/>
    <property type="molecule type" value="Genomic_DNA"/>
</dbReference>
<evidence type="ECO:0000256" key="5">
    <source>
        <dbReference type="RuleBase" id="RU363032"/>
    </source>
</evidence>
<keyword evidence="3 5" id="KW-1133">Transmembrane helix</keyword>
<keyword evidence="6" id="KW-0592">Phosphate transport</keyword>
<dbReference type="PROSITE" id="PS50928">
    <property type="entry name" value="ABC_TM1"/>
    <property type="match status" value="1"/>
</dbReference>
<keyword evidence="9" id="KW-1185">Reference proteome</keyword>
<organism evidence="8 9">
    <name type="scientific">Aurantiacibacter luteus</name>
    <dbReference type="NCBI Taxonomy" id="1581420"/>
    <lineage>
        <taxon>Bacteria</taxon>
        <taxon>Pseudomonadati</taxon>
        <taxon>Pseudomonadota</taxon>
        <taxon>Alphaproteobacteria</taxon>
        <taxon>Sphingomonadales</taxon>
        <taxon>Erythrobacteraceae</taxon>
        <taxon>Aurantiacibacter</taxon>
    </lineage>
</organism>
<feature type="transmembrane region" description="Helical" evidence="5">
    <location>
        <begin position="429"/>
        <end position="453"/>
    </location>
</feature>
<sequence length="461" mass="48905">MSPAIPLLLALGLGLAGWLVARARAWTFKRAAPHGRLAALPKYHAWYAALWIAVPLLLFFLVWDYASGQLIMAHVLASPEAAALPKFGLRRATIINEAWGIANGTTARALNEESVALAEPFRQAISRYQLIGIGIGLLIAGAGAAWAFLRLKPDFAARTKVERLVLAALLIASLVAILTTLGIFVTLVFETFRFFGMISPIDFLFGTQWNPDPMGNPNNPDPSRYGAIPLFWGTIFIGAIIAMIVAIPLGMMSAIYLTQYAKPGLRKWVKPALEVLAGVPTVVYGYFAALTVAPFIRDIALALGASNPSSESALAAGLVMGVMIIPFVSSMADDSIAAVPQAMRDGSLAMGATANETIRRVLVPAALPGIVGGVMLAVSRAIGETMIVVMAASTAASLSANPLDSMTTVTVQIVALLTGEGSFDHPATLAAFALGFVLFLVTLALNFVALRVVKRFREAYE</sequence>
<comment type="similarity">
    <text evidence="6">Belongs to the binding-protein-dependent transport system permease family. CysTW subfamily.</text>
</comment>
<evidence type="ECO:0000256" key="1">
    <source>
        <dbReference type="ARBA" id="ARBA00004651"/>
    </source>
</evidence>
<dbReference type="InterPro" id="IPR000515">
    <property type="entry name" value="MetI-like"/>
</dbReference>
<keyword evidence="4 5" id="KW-0472">Membrane</keyword>
<dbReference type="PATRIC" id="fig|1581420.6.peg.870"/>
<feature type="transmembrane region" description="Helical" evidence="5">
    <location>
        <begin position="230"/>
        <end position="251"/>
    </location>
</feature>
<dbReference type="InterPro" id="IPR002229">
    <property type="entry name" value="RhesusRHD"/>
</dbReference>
<dbReference type="GO" id="GO:0006817">
    <property type="term" value="P:phosphate ion transport"/>
    <property type="evidence" value="ECO:0007669"/>
    <property type="project" value="UniProtKB-KW"/>
</dbReference>
<comment type="subcellular location">
    <subcellularLocation>
        <location evidence="6">Cell inner membrane</location>
        <topology evidence="6">Multi-pass membrane protein</topology>
    </subcellularLocation>
    <subcellularLocation>
        <location evidence="1 5">Cell membrane</location>
        <topology evidence="1 5">Multi-pass membrane protein</topology>
    </subcellularLocation>
</comment>
<reference evidence="8 9" key="1">
    <citation type="submission" date="2015-04" db="EMBL/GenBank/DDBJ databases">
        <title>The draft genome sequence of Erythrobacter luteus KA37.</title>
        <authorList>
            <person name="Zhuang L."/>
            <person name="Liu Y."/>
            <person name="Shao Z."/>
        </authorList>
    </citation>
    <scope>NUCLEOTIDE SEQUENCE [LARGE SCALE GENOMIC DNA]</scope>
    <source>
        <strain evidence="8 9">KA37</strain>
    </source>
</reference>
<feature type="transmembrane region" description="Helical" evidence="5">
    <location>
        <begin position="164"/>
        <end position="185"/>
    </location>
</feature>
<name>A0A0G9MY45_9SPHN</name>
<dbReference type="Pfam" id="PF00528">
    <property type="entry name" value="BPD_transp_1"/>
    <property type="match status" value="1"/>
</dbReference>
<feature type="transmembrane region" description="Helical" evidence="5">
    <location>
        <begin position="44"/>
        <end position="63"/>
    </location>
</feature>
<proteinExistence type="inferred from homology"/>
<dbReference type="GO" id="GO:0005315">
    <property type="term" value="F:phosphate transmembrane transporter activity"/>
    <property type="evidence" value="ECO:0007669"/>
    <property type="project" value="InterPro"/>
</dbReference>
<keyword evidence="2 5" id="KW-0812">Transmembrane</keyword>
<comment type="caution">
    <text evidence="8">The sequence shown here is derived from an EMBL/GenBank/DDBJ whole genome shotgun (WGS) entry which is preliminary data.</text>
</comment>
<keyword evidence="6" id="KW-1003">Cell membrane</keyword>
<dbReference type="InterPro" id="IPR035906">
    <property type="entry name" value="MetI-like_sf"/>
</dbReference>
<dbReference type="RefSeq" id="WP_047003041.1">
    <property type="nucleotide sequence ID" value="NZ_LBHB01000001.1"/>
</dbReference>
<protein>
    <recommendedName>
        <fullName evidence="6">Phosphate transport system permease protein</fullName>
    </recommendedName>
</protein>
<evidence type="ECO:0000256" key="6">
    <source>
        <dbReference type="RuleBase" id="RU363054"/>
    </source>
</evidence>
<dbReference type="InterPro" id="IPR022182">
    <property type="entry name" value="PstC_N"/>
</dbReference>
<dbReference type="OrthoDB" id="9785113at2"/>
<evidence type="ECO:0000259" key="7">
    <source>
        <dbReference type="PROSITE" id="PS50928"/>
    </source>
</evidence>
<feature type="transmembrane region" description="Helical" evidence="5">
    <location>
        <begin position="272"/>
        <end position="296"/>
    </location>
</feature>
<feature type="transmembrane region" description="Helical" evidence="5">
    <location>
        <begin position="130"/>
        <end position="149"/>
    </location>
</feature>
<dbReference type="InterPro" id="IPR011864">
    <property type="entry name" value="Phosphate_PstC"/>
</dbReference>
<evidence type="ECO:0000313" key="8">
    <source>
        <dbReference type="EMBL" id="KLE35636.1"/>
    </source>
</evidence>
<dbReference type="Proteomes" id="UP000053464">
    <property type="component" value="Unassembled WGS sequence"/>
</dbReference>
<gene>
    <name evidence="8" type="ORF">AAW00_04315</name>
</gene>
<dbReference type="SUPFAM" id="SSF161098">
    <property type="entry name" value="MetI-like"/>
    <property type="match status" value="1"/>
</dbReference>
<feature type="domain" description="ABC transmembrane type-1" evidence="7">
    <location>
        <begin position="232"/>
        <end position="449"/>
    </location>
</feature>
<dbReference type="CDD" id="cd06261">
    <property type="entry name" value="TM_PBP2"/>
    <property type="match status" value="1"/>
</dbReference>
<keyword evidence="6" id="KW-0997">Cell inner membrane</keyword>
<dbReference type="PANTHER" id="PTHR42727:SF1">
    <property type="entry name" value="PHOSPHATE TRANSPORT SYSTEM PERMEASE"/>
    <property type="match status" value="1"/>
</dbReference>
<keyword evidence="5" id="KW-0813">Transport</keyword>